<gene>
    <name evidence="1" type="ORF">GCM10008957_21450</name>
</gene>
<accession>A0A918C5U4</accession>
<dbReference type="Proteomes" id="UP000603865">
    <property type="component" value="Unassembled WGS sequence"/>
</dbReference>
<proteinExistence type="predicted"/>
<reference evidence="1" key="1">
    <citation type="journal article" date="2014" name="Int. J. Syst. Evol. Microbiol.">
        <title>Complete genome sequence of Corynebacterium casei LMG S-19264T (=DSM 44701T), isolated from a smear-ripened cheese.</title>
        <authorList>
            <consortium name="US DOE Joint Genome Institute (JGI-PGF)"/>
            <person name="Walter F."/>
            <person name="Albersmeier A."/>
            <person name="Kalinowski J."/>
            <person name="Ruckert C."/>
        </authorList>
    </citation>
    <scope>NUCLEOTIDE SEQUENCE</scope>
    <source>
        <strain evidence="1">JCM 31311</strain>
    </source>
</reference>
<sequence length="73" mass="8132">MALFDVRSVARKILGEVQKILKVGDRISEIYAICLFKFGKKAVHELTVCNTFGYREASGADAARWKRAERGAA</sequence>
<organism evidence="1 2">
    <name type="scientific">Deinococcus ruber</name>
    <dbReference type="NCBI Taxonomy" id="1848197"/>
    <lineage>
        <taxon>Bacteria</taxon>
        <taxon>Thermotogati</taxon>
        <taxon>Deinococcota</taxon>
        <taxon>Deinococci</taxon>
        <taxon>Deinococcales</taxon>
        <taxon>Deinococcaceae</taxon>
        <taxon>Deinococcus</taxon>
    </lineage>
</organism>
<reference evidence="1" key="2">
    <citation type="submission" date="2020-09" db="EMBL/GenBank/DDBJ databases">
        <authorList>
            <person name="Sun Q."/>
            <person name="Ohkuma M."/>
        </authorList>
    </citation>
    <scope>NUCLEOTIDE SEQUENCE</scope>
    <source>
        <strain evidence="1">JCM 31311</strain>
    </source>
</reference>
<evidence type="ECO:0000313" key="2">
    <source>
        <dbReference type="Proteomes" id="UP000603865"/>
    </source>
</evidence>
<keyword evidence="2" id="KW-1185">Reference proteome</keyword>
<dbReference type="AlphaFoldDB" id="A0A918C5U4"/>
<dbReference type="EMBL" id="BMQL01000010">
    <property type="protein sequence ID" value="GGR08419.1"/>
    <property type="molecule type" value="Genomic_DNA"/>
</dbReference>
<name>A0A918C5U4_9DEIO</name>
<dbReference type="RefSeq" id="WP_189090192.1">
    <property type="nucleotide sequence ID" value="NZ_BMQL01000010.1"/>
</dbReference>
<evidence type="ECO:0000313" key="1">
    <source>
        <dbReference type="EMBL" id="GGR08419.1"/>
    </source>
</evidence>
<comment type="caution">
    <text evidence="1">The sequence shown here is derived from an EMBL/GenBank/DDBJ whole genome shotgun (WGS) entry which is preliminary data.</text>
</comment>
<protein>
    <submittedName>
        <fullName evidence="1">Uncharacterized protein</fullName>
    </submittedName>
</protein>